<organism evidence="2 3">
    <name type="scientific">Liquidambar formosana</name>
    <name type="common">Formosan gum</name>
    <dbReference type="NCBI Taxonomy" id="63359"/>
    <lineage>
        <taxon>Eukaryota</taxon>
        <taxon>Viridiplantae</taxon>
        <taxon>Streptophyta</taxon>
        <taxon>Embryophyta</taxon>
        <taxon>Tracheophyta</taxon>
        <taxon>Spermatophyta</taxon>
        <taxon>Magnoliopsida</taxon>
        <taxon>eudicotyledons</taxon>
        <taxon>Gunneridae</taxon>
        <taxon>Pentapetalae</taxon>
        <taxon>Saxifragales</taxon>
        <taxon>Altingiaceae</taxon>
        <taxon>Liquidambar</taxon>
    </lineage>
</organism>
<dbReference type="PANTHER" id="PTHR39741:SF14">
    <property type="entry name" value="F-BOX DOMAIN-CONTAINING PROTEIN"/>
    <property type="match status" value="1"/>
</dbReference>
<accession>A0AAP0WNN7</accession>
<reference evidence="2 3" key="1">
    <citation type="journal article" date="2024" name="Plant J.">
        <title>Genome sequences and population genomics reveal climatic adaptation and genomic divergence between two closely related sweetgum species.</title>
        <authorList>
            <person name="Xu W.Q."/>
            <person name="Ren C.Q."/>
            <person name="Zhang X.Y."/>
            <person name="Comes H.P."/>
            <person name="Liu X.H."/>
            <person name="Li Y.G."/>
            <person name="Kettle C.J."/>
            <person name="Jalonen R."/>
            <person name="Gaisberger H."/>
            <person name="Ma Y.Z."/>
            <person name="Qiu Y.X."/>
        </authorList>
    </citation>
    <scope>NUCLEOTIDE SEQUENCE [LARGE SCALE GENOMIC DNA]</scope>
    <source>
        <strain evidence="2">Hangzhou</strain>
    </source>
</reference>
<dbReference type="InterPro" id="IPR055336">
    <property type="entry name" value="At4g00755-like"/>
</dbReference>
<proteinExistence type="predicted"/>
<sequence length="369" mass="41688">METCMDFLNWLERDMAIKILMCLDDPSDLVRVSTVSRSWHDFVIESGLFKQLCLRMFPQLSSVARVIESSCRMREPADVGSSSSMEWESLERDHKVYACLARVRGCTSLAVRNCISLAISASSTDNYPEESIDNTLHARDIIAWRPSYWSSKGQSDPAVPETLIYKLVSDLCVITEINIHPFQADFQSGSPIYSAKSVRFQMGHPKSPMNLESDLMGAACQQSADDKFVWTYNSQEFSMAQENRLQKFELPEPVLCIGGILQIELLGRVQRQEMDGLFYICVSHVNVMGHSLSPSFDVQILEPSGKFLLEYCPEASNYSPEDEPCARSGVPILPTDLEQQINVRGWEQILIMLRGNPPEVEDNEHDDPD</sequence>
<dbReference type="AlphaFoldDB" id="A0AAP0WNN7"/>
<dbReference type="SUPFAM" id="SSF81383">
    <property type="entry name" value="F-box domain"/>
    <property type="match status" value="1"/>
</dbReference>
<name>A0AAP0WNN7_LIQFO</name>
<dbReference type="InterPro" id="IPR036047">
    <property type="entry name" value="F-box-like_dom_sf"/>
</dbReference>
<dbReference type="Gene3D" id="1.20.1280.50">
    <property type="match status" value="1"/>
</dbReference>
<dbReference type="Proteomes" id="UP001415857">
    <property type="component" value="Unassembled WGS sequence"/>
</dbReference>
<feature type="domain" description="F-box" evidence="1">
    <location>
        <begin position="15"/>
        <end position="55"/>
    </location>
</feature>
<dbReference type="InterPro" id="IPR001810">
    <property type="entry name" value="F-box_dom"/>
</dbReference>
<evidence type="ECO:0000313" key="2">
    <source>
        <dbReference type="EMBL" id="KAK9273880.1"/>
    </source>
</evidence>
<evidence type="ECO:0000313" key="3">
    <source>
        <dbReference type="Proteomes" id="UP001415857"/>
    </source>
</evidence>
<dbReference type="PANTHER" id="PTHR39741">
    <property type="entry name" value="F-BOX DOMAIN CONTAINING PROTEIN, EXPRESSED"/>
    <property type="match status" value="1"/>
</dbReference>
<evidence type="ECO:0000259" key="1">
    <source>
        <dbReference type="Pfam" id="PF12937"/>
    </source>
</evidence>
<comment type="caution">
    <text evidence="2">The sequence shown here is derived from an EMBL/GenBank/DDBJ whole genome shotgun (WGS) entry which is preliminary data.</text>
</comment>
<dbReference type="Pfam" id="PF12937">
    <property type="entry name" value="F-box-like"/>
    <property type="match status" value="1"/>
</dbReference>
<protein>
    <recommendedName>
        <fullName evidence="1">F-box domain-containing protein</fullName>
    </recommendedName>
</protein>
<dbReference type="EMBL" id="JBBPBK010000012">
    <property type="protein sequence ID" value="KAK9273880.1"/>
    <property type="molecule type" value="Genomic_DNA"/>
</dbReference>
<gene>
    <name evidence="2" type="ORF">L1049_018692</name>
</gene>
<keyword evidence="3" id="KW-1185">Reference proteome</keyword>